<accession>A0A0X3TYP9</accession>
<dbReference type="Gene3D" id="1.10.443.10">
    <property type="entry name" value="Intergrase catalytic core"/>
    <property type="match status" value="1"/>
</dbReference>
<protein>
    <submittedName>
        <fullName evidence="3">Uncharacterized protein</fullName>
    </submittedName>
</protein>
<dbReference type="InterPro" id="IPR011010">
    <property type="entry name" value="DNA_brk_join_enz"/>
</dbReference>
<dbReference type="EMBL" id="LQBP01000006">
    <property type="protein sequence ID" value="KUJ78490.1"/>
    <property type="molecule type" value="Genomic_DNA"/>
</dbReference>
<evidence type="ECO:0000313" key="4">
    <source>
        <dbReference type="Proteomes" id="UP000053690"/>
    </source>
</evidence>
<feature type="region of interest" description="Disordered" evidence="2">
    <location>
        <begin position="1"/>
        <end position="30"/>
    </location>
</feature>
<organism evidence="3 4">
    <name type="scientific">Ruegeria profundi</name>
    <dbReference type="NCBI Taxonomy" id="1685378"/>
    <lineage>
        <taxon>Bacteria</taxon>
        <taxon>Pseudomonadati</taxon>
        <taxon>Pseudomonadota</taxon>
        <taxon>Alphaproteobacteria</taxon>
        <taxon>Rhodobacterales</taxon>
        <taxon>Roseobacteraceae</taxon>
        <taxon>Ruegeria</taxon>
    </lineage>
</organism>
<name>A0A0X3TYP9_9RHOB</name>
<dbReference type="InterPro" id="IPR013762">
    <property type="entry name" value="Integrase-like_cat_sf"/>
</dbReference>
<sequence length="726" mass="83467">MKKLQKHKTDLEFSKGGEGKTRRKTGASRVSGANANPLTWTVFNPREGEFDVDLTKFRDGSDETGFVGRPALIYDLAPEIRIWTSNKAKSSIKKRLELLEKFFRFLSQFEVQWDSRVSRCLDVEVAHGEAFKRFLLEQRFGVGRKQETLRAVEAILNASRRRLMDGLDDAQTRLIWPTIESGNAPKMHRDVNPKALKVIYTAAKRLHDKSVEYGLEGNKALEKGYDPRGEIKDPETLESPWENVFNLSVLARERLSTRVLLYRDIDQDDVLQLNQCSQRYFSTPSLALMEQHSPSCRSTLASYMLVSFHTGWTDTVGAISVVDEDFEDCEDWYVDRSTSPDERNQRQSSVMILAKPHGIDTSSNEVDLKAIRPKTGRLHAALSFKNSRYRPYSVLRDQIQRTKHLRDLLRMLRWRYLAKERLRDQKRREIFEIERKLRSPWIYFNHKRKGHEAVGLLGVTEPIAATFKRYLTPAAIQAAQRRGKGHLCEDIERMTAGDVRDGFAAYIYDASGGNPFVTQHLLQHQSMRTTRVYLRQNRQIQNRLRTFRDMCKHFFEAIENGRDVDPTALHMAMSSSGFTDKDHQNLLDFRSRYGMACSNPFEPPTEIAPNHIAGTLCATQRCLLCRHGRLTAEAIPHLARRLAELLELSRSIPAQRFLESSFEIERQAILIVREETYPELGDAFNRELANHRRALTEGRALIFDEVPLGEVASEFKAFTTEGGEVN</sequence>
<dbReference type="Proteomes" id="UP000053690">
    <property type="component" value="Unassembled WGS sequence"/>
</dbReference>
<dbReference type="RefSeq" id="WP_068337401.1">
    <property type="nucleotide sequence ID" value="NZ_LQBP01000006.1"/>
</dbReference>
<reference evidence="4" key="1">
    <citation type="submission" date="2015-12" db="EMBL/GenBank/DDBJ databases">
        <authorList>
            <person name="Zhang G."/>
            <person name="Stingl U."/>
        </authorList>
    </citation>
    <scope>NUCLEOTIDE SEQUENCE [LARGE SCALE GENOMIC DNA]</scope>
    <source>
        <strain evidence="4">ZGT108</strain>
    </source>
</reference>
<evidence type="ECO:0000256" key="1">
    <source>
        <dbReference type="ARBA" id="ARBA00023172"/>
    </source>
</evidence>
<keyword evidence="1" id="KW-0233">DNA recombination</keyword>
<dbReference type="GO" id="GO:0006310">
    <property type="term" value="P:DNA recombination"/>
    <property type="evidence" value="ECO:0007669"/>
    <property type="project" value="UniProtKB-KW"/>
</dbReference>
<dbReference type="STRING" id="1685378.AVO44_12295"/>
<dbReference type="GO" id="GO:0003677">
    <property type="term" value="F:DNA binding"/>
    <property type="evidence" value="ECO:0007669"/>
    <property type="project" value="InterPro"/>
</dbReference>
<dbReference type="AlphaFoldDB" id="A0A0X3TYP9"/>
<evidence type="ECO:0000256" key="2">
    <source>
        <dbReference type="SAM" id="MobiDB-lite"/>
    </source>
</evidence>
<evidence type="ECO:0000313" key="3">
    <source>
        <dbReference type="EMBL" id="KUJ78490.1"/>
    </source>
</evidence>
<dbReference type="OrthoDB" id="8329554at2"/>
<dbReference type="SUPFAM" id="SSF56349">
    <property type="entry name" value="DNA breaking-rejoining enzymes"/>
    <property type="match status" value="1"/>
</dbReference>
<gene>
    <name evidence="3" type="ORF">AVO44_12295</name>
</gene>
<dbReference type="GO" id="GO:0015074">
    <property type="term" value="P:DNA integration"/>
    <property type="evidence" value="ECO:0007669"/>
    <property type="project" value="InterPro"/>
</dbReference>
<keyword evidence="4" id="KW-1185">Reference proteome</keyword>
<feature type="compositionally biased region" description="Basic and acidic residues" evidence="2">
    <location>
        <begin position="7"/>
        <end position="20"/>
    </location>
</feature>
<proteinExistence type="predicted"/>
<comment type="caution">
    <text evidence="3">The sequence shown here is derived from an EMBL/GenBank/DDBJ whole genome shotgun (WGS) entry which is preliminary data.</text>
</comment>